<dbReference type="AlphaFoldDB" id="A0A699S280"/>
<sequence>MVLEAEKRKIKEIRAGLRELVAKQKPLLKKLKDGCAEHIRDSGLVTQHLNQGHSLICEAKEYAILAKLYTKRIKELICKMASSDYKEKAFAKHTILDEEVKGLNNELHQLKKIYG</sequence>
<dbReference type="EMBL" id="BKCJ011132221">
    <property type="protein sequence ID" value="GFC91514.1"/>
    <property type="molecule type" value="Genomic_DNA"/>
</dbReference>
<comment type="caution">
    <text evidence="1">The sequence shown here is derived from an EMBL/GenBank/DDBJ whole genome shotgun (WGS) entry which is preliminary data.</text>
</comment>
<reference evidence="1" key="1">
    <citation type="journal article" date="2019" name="Sci. Rep.">
        <title>Draft genome of Tanacetum cinerariifolium, the natural source of mosquito coil.</title>
        <authorList>
            <person name="Yamashiro T."/>
            <person name="Shiraishi A."/>
            <person name="Satake H."/>
            <person name="Nakayama K."/>
        </authorList>
    </citation>
    <scope>NUCLEOTIDE SEQUENCE</scope>
</reference>
<name>A0A699S280_TANCI</name>
<gene>
    <name evidence="1" type="ORF">Tci_863484</name>
</gene>
<proteinExistence type="predicted"/>
<accession>A0A699S280</accession>
<evidence type="ECO:0000313" key="1">
    <source>
        <dbReference type="EMBL" id="GFC91514.1"/>
    </source>
</evidence>
<protein>
    <submittedName>
        <fullName evidence="1">Uncharacterized protein</fullName>
    </submittedName>
</protein>
<organism evidence="1">
    <name type="scientific">Tanacetum cinerariifolium</name>
    <name type="common">Dalmatian daisy</name>
    <name type="synonym">Chrysanthemum cinerariifolium</name>
    <dbReference type="NCBI Taxonomy" id="118510"/>
    <lineage>
        <taxon>Eukaryota</taxon>
        <taxon>Viridiplantae</taxon>
        <taxon>Streptophyta</taxon>
        <taxon>Embryophyta</taxon>
        <taxon>Tracheophyta</taxon>
        <taxon>Spermatophyta</taxon>
        <taxon>Magnoliopsida</taxon>
        <taxon>eudicotyledons</taxon>
        <taxon>Gunneridae</taxon>
        <taxon>Pentapetalae</taxon>
        <taxon>asterids</taxon>
        <taxon>campanulids</taxon>
        <taxon>Asterales</taxon>
        <taxon>Asteraceae</taxon>
        <taxon>Asteroideae</taxon>
        <taxon>Anthemideae</taxon>
        <taxon>Anthemidinae</taxon>
        <taxon>Tanacetum</taxon>
    </lineage>
</organism>